<keyword evidence="3" id="KW-1185">Reference proteome</keyword>
<dbReference type="Pfam" id="PF01039">
    <property type="entry name" value="Carboxyl_trans"/>
    <property type="match status" value="1"/>
</dbReference>
<proteinExistence type="predicted"/>
<dbReference type="AlphaFoldDB" id="A0A6N7L8B9"/>
<protein>
    <recommendedName>
        <fullName evidence="1">Acetyl-coenzyme A carboxylase carboxyl transferase subunit beta domain-containing protein</fullName>
    </recommendedName>
</protein>
<dbReference type="RefSeq" id="WP_184109046.1">
    <property type="nucleotide sequence ID" value="NZ_JACIGA010000028.1"/>
</dbReference>
<comment type="caution">
    <text evidence="2">The sequence shown here is derived from an EMBL/GenBank/DDBJ whole genome shotgun (WGS) entry which is preliminary data.</text>
</comment>
<organism evidence="2 3">
    <name type="scientific">Sinorhizobium terangae</name>
    <dbReference type="NCBI Taxonomy" id="110322"/>
    <lineage>
        <taxon>Bacteria</taxon>
        <taxon>Pseudomonadati</taxon>
        <taxon>Pseudomonadota</taxon>
        <taxon>Alphaproteobacteria</taxon>
        <taxon>Hyphomicrobiales</taxon>
        <taxon>Rhizobiaceae</taxon>
        <taxon>Sinorhizobium/Ensifer group</taxon>
        <taxon>Sinorhizobium</taxon>
    </lineage>
</organism>
<sequence>MSSDAPVIPAELTGFIVGREYERRGVTKNGAKLLMAISGAALPDSRRFAIILTVQGYGRARFRSAFCSHGAGSDFSHGCRSSDASAYGCRGKATGGR</sequence>
<dbReference type="InterPro" id="IPR034733">
    <property type="entry name" value="AcCoA_carboxyl_beta"/>
</dbReference>
<dbReference type="EMBL" id="WITC01000014">
    <property type="protein sequence ID" value="MQX13439.1"/>
    <property type="molecule type" value="Genomic_DNA"/>
</dbReference>
<feature type="domain" description="Acetyl-coenzyme A carboxylase carboxyl transferase subunit beta" evidence="1">
    <location>
        <begin position="10"/>
        <end position="80"/>
    </location>
</feature>
<evidence type="ECO:0000313" key="2">
    <source>
        <dbReference type="EMBL" id="MQX13439.1"/>
    </source>
</evidence>
<evidence type="ECO:0000259" key="1">
    <source>
        <dbReference type="Pfam" id="PF01039"/>
    </source>
</evidence>
<gene>
    <name evidence="2" type="ORF">GHK62_01315</name>
</gene>
<dbReference type="Proteomes" id="UP000439983">
    <property type="component" value="Unassembled WGS sequence"/>
</dbReference>
<evidence type="ECO:0000313" key="3">
    <source>
        <dbReference type="Proteomes" id="UP000439983"/>
    </source>
</evidence>
<reference evidence="2 3" key="1">
    <citation type="journal article" date="2013" name="Genome Biol.">
        <title>Comparative genomics of the core and accessory genomes of 48 Sinorhizobium strains comprising five genospecies.</title>
        <authorList>
            <person name="Sugawara M."/>
            <person name="Epstein B."/>
            <person name="Badgley B.D."/>
            <person name="Unno T."/>
            <person name="Xu L."/>
            <person name="Reese J."/>
            <person name="Gyaneshwar P."/>
            <person name="Denny R."/>
            <person name="Mudge J."/>
            <person name="Bharti A.K."/>
            <person name="Farmer A.D."/>
            <person name="May G.D."/>
            <person name="Woodward J.E."/>
            <person name="Medigue C."/>
            <person name="Vallenet D."/>
            <person name="Lajus A."/>
            <person name="Rouy Z."/>
            <person name="Martinez-Vaz B."/>
            <person name="Tiffin P."/>
            <person name="Young N.D."/>
            <person name="Sadowsky M.J."/>
        </authorList>
    </citation>
    <scope>NUCLEOTIDE SEQUENCE [LARGE SCALE GENOMIC DNA]</scope>
    <source>
        <strain evidence="2 3">USDA4894</strain>
    </source>
</reference>
<accession>A0A6N7L8B9</accession>
<name>A0A6N7L8B9_SINTE</name>